<organism evidence="8 9">
    <name type="scientific">Paraburkholderia ribeironis</name>
    <dbReference type="NCBI Taxonomy" id="1247936"/>
    <lineage>
        <taxon>Bacteria</taxon>
        <taxon>Pseudomonadati</taxon>
        <taxon>Pseudomonadota</taxon>
        <taxon>Betaproteobacteria</taxon>
        <taxon>Burkholderiales</taxon>
        <taxon>Burkholderiaceae</taxon>
        <taxon>Paraburkholderia</taxon>
    </lineage>
</organism>
<dbReference type="InterPro" id="IPR015421">
    <property type="entry name" value="PyrdxlP-dep_Trfase_major"/>
</dbReference>
<dbReference type="PANTHER" id="PTHR11999">
    <property type="entry name" value="GROUP II PYRIDOXAL-5-PHOSPHATE DECARBOXYLASE"/>
    <property type="match status" value="1"/>
</dbReference>
<dbReference type="Pfam" id="PF00282">
    <property type="entry name" value="Pyridoxal_deC"/>
    <property type="match status" value="1"/>
</dbReference>
<accession>A0A1N7SER4</accession>
<dbReference type="Gene3D" id="3.40.640.10">
    <property type="entry name" value="Type I PLP-dependent aspartate aminotransferase-like (Major domain)"/>
    <property type="match status" value="1"/>
</dbReference>
<evidence type="ECO:0000256" key="7">
    <source>
        <dbReference type="RuleBase" id="RU000382"/>
    </source>
</evidence>
<evidence type="ECO:0000313" key="9">
    <source>
        <dbReference type="Proteomes" id="UP000187012"/>
    </source>
</evidence>
<gene>
    <name evidence="8" type="ORF">BN2475_590061</name>
</gene>
<dbReference type="InterPro" id="IPR010977">
    <property type="entry name" value="Aromatic_deC"/>
</dbReference>
<dbReference type="EMBL" id="CYGX02000059">
    <property type="protein sequence ID" value="SIT45830.1"/>
    <property type="molecule type" value="Genomic_DNA"/>
</dbReference>
<evidence type="ECO:0000256" key="2">
    <source>
        <dbReference type="ARBA" id="ARBA00009533"/>
    </source>
</evidence>
<evidence type="ECO:0000256" key="1">
    <source>
        <dbReference type="ARBA" id="ARBA00001933"/>
    </source>
</evidence>
<dbReference type="InterPro" id="IPR015422">
    <property type="entry name" value="PyrdxlP-dep_Trfase_small"/>
</dbReference>
<dbReference type="InterPro" id="IPR015424">
    <property type="entry name" value="PyrdxlP-dep_Trfase"/>
</dbReference>
<dbReference type="PANTHER" id="PTHR11999:SF70">
    <property type="entry name" value="MIP05841P"/>
    <property type="match status" value="1"/>
</dbReference>
<keyword evidence="9" id="KW-1185">Reference proteome</keyword>
<dbReference type="GO" id="GO:0030170">
    <property type="term" value="F:pyridoxal phosphate binding"/>
    <property type="evidence" value="ECO:0007669"/>
    <property type="project" value="InterPro"/>
</dbReference>
<evidence type="ECO:0000256" key="6">
    <source>
        <dbReference type="PIRSR" id="PIRSR602129-50"/>
    </source>
</evidence>
<dbReference type="Proteomes" id="UP000187012">
    <property type="component" value="Unassembled WGS sequence"/>
</dbReference>
<name>A0A1N7SER4_9BURK</name>
<evidence type="ECO:0000256" key="3">
    <source>
        <dbReference type="ARBA" id="ARBA00022793"/>
    </source>
</evidence>
<comment type="similarity">
    <text evidence="2 7">Belongs to the group II decarboxylase family.</text>
</comment>
<dbReference type="InterPro" id="IPR002129">
    <property type="entry name" value="PyrdxlP-dep_de-COase"/>
</dbReference>
<reference evidence="8 9" key="1">
    <citation type="submission" date="2016-12" db="EMBL/GenBank/DDBJ databases">
        <authorList>
            <person name="Song W.-J."/>
            <person name="Kurnit D.M."/>
        </authorList>
    </citation>
    <scope>NUCLEOTIDE SEQUENCE [LARGE SCALE GENOMIC DNA]</scope>
    <source>
        <strain evidence="8 9">STM7296</strain>
    </source>
</reference>
<protein>
    <submittedName>
        <fullName evidence="8">Putative pyridoxal-dependent decarboxylase</fullName>
    </submittedName>
</protein>
<dbReference type="GO" id="GO:0016831">
    <property type="term" value="F:carboxy-lyase activity"/>
    <property type="evidence" value="ECO:0007669"/>
    <property type="project" value="UniProtKB-KW"/>
</dbReference>
<dbReference type="AlphaFoldDB" id="A0A1N7SER4"/>
<feature type="modified residue" description="N6-(pyridoxal phosphate)lysine" evidence="6">
    <location>
        <position position="376"/>
    </location>
</feature>
<keyword evidence="5 7" id="KW-0456">Lyase</keyword>
<dbReference type="STRING" id="1247936.BN2475_590061"/>
<evidence type="ECO:0000313" key="8">
    <source>
        <dbReference type="EMBL" id="SIT45830.1"/>
    </source>
</evidence>
<dbReference type="Gene3D" id="3.90.1150.10">
    <property type="entry name" value="Aspartate Aminotransferase, domain 1"/>
    <property type="match status" value="1"/>
</dbReference>
<keyword evidence="4 6" id="KW-0663">Pyridoxal phosphate</keyword>
<proteinExistence type="inferred from homology"/>
<sequence length="541" mass="58514">MRCTFIAETLGIPAANNTRKVPILADAQLVHARRIGKFTYCKHNDADWRKPGRAFAALYRPLPPLYHPCQSLSAQSPDQRAIDLSTPQRNHMDELALAADADRRAHAYLAGIGKRRVFPDAAALAQLAAFDETLPRHGHAPADVLRLLDESGSPATVASNDPRYYGFVIGAVLPAAAAAERLMGAWDQCASTFDNSPAAAVIEKIAARWVLDVLDLPREAAVGFGTSATACTLVCIAAARRALLERKGWDVDNDGLDGAPPVRVVISDMAHITVKKALRVLGFGMKRVITAPVDEHGRIDPAQLPPLDDMTIFCVQAGEVNTGEFDPFAALIPRAKAAGAWVHVDGAFGLWARASSKRALTESIDGADSWTTDGHKWLNTPYDGAMAICRDARAMSAAMNSDAVYLSGAHDAQKNLTLEFSRRPRGIPIWAALRSLGRSGVQEMVDRHCAQASRIADGLRAAGFEVINRVVLNQVLVRAPTDAQTVAVREAAQASGETWFGGTLWQGRPAFRISVSSWRTQDEHVDRLVGLLARLLAQQRV</sequence>
<dbReference type="SUPFAM" id="SSF53383">
    <property type="entry name" value="PLP-dependent transferases"/>
    <property type="match status" value="1"/>
</dbReference>
<evidence type="ECO:0000256" key="5">
    <source>
        <dbReference type="ARBA" id="ARBA00023239"/>
    </source>
</evidence>
<dbReference type="GO" id="GO:0019752">
    <property type="term" value="P:carboxylic acid metabolic process"/>
    <property type="evidence" value="ECO:0007669"/>
    <property type="project" value="InterPro"/>
</dbReference>
<evidence type="ECO:0000256" key="4">
    <source>
        <dbReference type="ARBA" id="ARBA00022898"/>
    </source>
</evidence>
<keyword evidence="3" id="KW-0210">Decarboxylase</keyword>
<comment type="cofactor">
    <cofactor evidence="1 6 7">
        <name>pyridoxal 5'-phosphate</name>
        <dbReference type="ChEBI" id="CHEBI:597326"/>
    </cofactor>
</comment>